<dbReference type="RefSeq" id="WP_107952102.1">
    <property type="nucleotide sequence ID" value="NZ_QAYE01000001.1"/>
</dbReference>
<dbReference type="EMBL" id="QAYE01000001">
    <property type="protein sequence ID" value="PTW49006.1"/>
    <property type="molecule type" value="Genomic_DNA"/>
</dbReference>
<name>A0A2T5UBY2_9SPHN</name>
<proteinExistence type="predicted"/>
<evidence type="ECO:0000313" key="1">
    <source>
        <dbReference type="EMBL" id="PTW49006.1"/>
    </source>
</evidence>
<sequence length="207" mass="23259">MTKQYHTLEGLKRAAVKRRKAKGCTHHAALELEARDAGFNDYHDARHAFERRKPDSAMSGLTTGRIFHQGNLEILEMAPKLAAALKHQRDLDIADAGLHAPEPEINHRGVVVSSRYGSSRELATMSSILDALPDRARDRIESIWCDSGAGACYTVAIRPDQWLDFLPDFIRETTMSVAGGFNSLTVEDHSHHVYFDPDWDEDEYISD</sequence>
<gene>
    <name evidence="1" type="ORF">C8J25_101509</name>
</gene>
<dbReference type="Proteomes" id="UP000244013">
    <property type="component" value="Unassembled WGS sequence"/>
</dbReference>
<protein>
    <submittedName>
        <fullName evidence="1">Uncharacterized protein</fullName>
    </submittedName>
</protein>
<reference evidence="1 2" key="1">
    <citation type="submission" date="2018-04" db="EMBL/GenBank/DDBJ databases">
        <title>Genomic Encyclopedia of Type Strains, Phase III (KMG-III): the genomes of soil and plant-associated and newly described type strains.</title>
        <authorList>
            <person name="Whitman W."/>
        </authorList>
    </citation>
    <scope>NUCLEOTIDE SEQUENCE [LARGE SCALE GENOMIC DNA]</scope>
    <source>
        <strain evidence="1 2">MA-olki</strain>
    </source>
</reference>
<organism evidence="1 2">
    <name type="scientific">Sphingomonas faeni</name>
    <dbReference type="NCBI Taxonomy" id="185950"/>
    <lineage>
        <taxon>Bacteria</taxon>
        <taxon>Pseudomonadati</taxon>
        <taxon>Pseudomonadota</taxon>
        <taxon>Alphaproteobacteria</taxon>
        <taxon>Sphingomonadales</taxon>
        <taxon>Sphingomonadaceae</taxon>
        <taxon>Sphingomonas</taxon>
    </lineage>
</organism>
<accession>A0A2T5UBY2</accession>
<dbReference type="AlphaFoldDB" id="A0A2T5UBY2"/>
<comment type="caution">
    <text evidence="1">The sequence shown here is derived from an EMBL/GenBank/DDBJ whole genome shotgun (WGS) entry which is preliminary data.</text>
</comment>
<dbReference type="OrthoDB" id="7742927at2"/>
<dbReference type="GeneID" id="91004598"/>
<evidence type="ECO:0000313" key="2">
    <source>
        <dbReference type="Proteomes" id="UP000244013"/>
    </source>
</evidence>